<evidence type="ECO:0000313" key="3">
    <source>
        <dbReference type="Proteomes" id="UP000198561"/>
    </source>
</evidence>
<dbReference type="SUPFAM" id="SSF51735">
    <property type="entry name" value="NAD(P)-binding Rossmann-fold domains"/>
    <property type="match status" value="1"/>
</dbReference>
<feature type="domain" description="NmrA-like" evidence="1">
    <location>
        <begin position="3"/>
        <end position="260"/>
    </location>
</feature>
<dbReference type="AlphaFoldDB" id="A0A1H6H824"/>
<evidence type="ECO:0000259" key="1">
    <source>
        <dbReference type="Pfam" id="PF05368"/>
    </source>
</evidence>
<dbReference type="Pfam" id="PF05368">
    <property type="entry name" value="NmrA"/>
    <property type="match status" value="1"/>
</dbReference>
<dbReference type="OrthoDB" id="9776294at2"/>
<dbReference type="Gene3D" id="3.90.25.10">
    <property type="entry name" value="UDP-galactose 4-epimerase, domain 1"/>
    <property type="match status" value="1"/>
</dbReference>
<dbReference type="Proteomes" id="UP000198561">
    <property type="component" value="Unassembled WGS sequence"/>
</dbReference>
<dbReference type="InterPro" id="IPR036291">
    <property type="entry name" value="NAD(P)-bd_dom_sf"/>
</dbReference>
<dbReference type="STRING" id="680127.SAMN05421593_1376"/>
<name>A0A1H6H824_CHRCI</name>
<dbReference type="RefSeq" id="WP_089690508.1">
    <property type="nucleotide sequence ID" value="NZ_FNWQ01000001.1"/>
</dbReference>
<dbReference type="PANTHER" id="PTHR43162">
    <property type="match status" value="1"/>
</dbReference>
<proteinExistence type="predicted"/>
<dbReference type="PANTHER" id="PTHR43162:SF1">
    <property type="entry name" value="PRESTALK A DIFFERENTIATION PROTEIN A"/>
    <property type="match status" value="1"/>
</dbReference>
<dbReference type="Gene3D" id="3.40.50.720">
    <property type="entry name" value="NAD(P)-binding Rossmann-like Domain"/>
    <property type="match status" value="1"/>
</dbReference>
<organism evidence="2 3">
    <name type="scientific">Chryseobacterium culicis</name>
    <dbReference type="NCBI Taxonomy" id="680127"/>
    <lineage>
        <taxon>Bacteria</taxon>
        <taxon>Pseudomonadati</taxon>
        <taxon>Bacteroidota</taxon>
        <taxon>Flavobacteriia</taxon>
        <taxon>Flavobacteriales</taxon>
        <taxon>Weeksellaceae</taxon>
        <taxon>Chryseobacterium group</taxon>
        <taxon>Chryseobacterium</taxon>
    </lineage>
</organism>
<reference evidence="2 3" key="1">
    <citation type="submission" date="2016-10" db="EMBL/GenBank/DDBJ databases">
        <authorList>
            <person name="de Groot N.N."/>
        </authorList>
    </citation>
    <scope>NUCLEOTIDE SEQUENCE [LARGE SCALE GENOMIC DNA]</scope>
    <source>
        <strain evidence="2 3">DSM 23031</strain>
    </source>
</reference>
<accession>A0A1H6H824</accession>
<dbReference type="InterPro" id="IPR051604">
    <property type="entry name" value="Ergot_Alk_Oxidoreductase"/>
</dbReference>
<gene>
    <name evidence="2" type="ORF">SAMN05421593_1376</name>
</gene>
<dbReference type="InterPro" id="IPR008030">
    <property type="entry name" value="NmrA-like"/>
</dbReference>
<protein>
    <submittedName>
        <fullName evidence="2">Uncharacterized conserved protein YbjT, contains NAD(P)-binding and DUF2867 domains</fullName>
    </submittedName>
</protein>
<sequence>MYTVIGASGHVGSIVATELLNKGLAVQAILRNPTKAAQWQEKGAKVALADLLDYDSLATALKDTDTLFVMTPPAFDLEDPIGEHLKMLDNIAAAVQQSSIRKIVYLSSIGGHLRNGTGAILKFYDMEQKLRLLDIPTVGIRAGWFMENFGESIKQAASKGFFYSFINPADLKLPMVAAKDIGHLASLLMQQELQGHRMIELSGPDVYSAEDVASVLSTLFEKQISVKVIPSEQYQSTYRQFGLTDAAAKLMAEMNEGFNNGHIRFENKEGIEQIYGETTLAENMSFTVEKEHMNFRAK</sequence>
<evidence type="ECO:0000313" key="2">
    <source>
        <dbReference type="EMBL" id="SEH30444.1"/>
    </source>
</evidence>
<dbReference type="EMBL" id="FNWQ01000001">
    <property type="protein sequence ID" value="SEH30444.1"/>
    <property type="molecule type" value="Genomic_DNA"/>
</dbReference>